<proteinExistence type="predicted"/>
<dbReference type="EMBL" id="CAJNDS010002662">
    <property type="protein sequence ID" value="CAE7559442.1"/>
    <property type="molecule type" value="Genomic_DNA"/>
</dbReference>
<feature type="compositionally biased region" description="Basic and acidic residues" evidence="1">
    <location>
        <begin position="294"/>
        <end position="304"/>
    </location>
</feature>
<evidence type="ECO:0000256" key="1">
    <source>
        <dbReference type="SAM" id="MobiDB-lite"/>
    </source>
</evidence>
<gene>
    <name evidence="2" type="ORF">SNAT2548_LOCUS31520</name>
</gene>
<dbReference type="Proteomes" id="UP000604046">
    <property type="component" value="Unassembled WGS sequence"/>
</dbReference>
<name>A0A812UAX6_9DINO</name>
<dbReference type="InterPro" id="IPR036770">
    <property type="entry name" value="Ankyrin_rpt-contain_sf"/>
</dbReference>
<feature type="compositionally biased region" description="Basic and acidic residues" evidence="1">
    <location>
        <begin position="1180"/>
        <end position="1196"/>
    </location>
</feature>
<comment type="caution">
    <text evidence="2">The sequence shown here is derived from an EMBL/GenBank/DDBJ whole genome shotgun (WGS) entry which is preliminary data.</text>
</comment>
<protein>
    <submittedName>
        <fullName evidence="2">Uncharacterized protein</fullName>
    </submittedName>
</protein>
<evidence type="ECO:0000313" key="2">
    <source>
        <dbReference type="EMBL" id="CAE7559442.1"/>
    </source>
</evidence>
<feature type="compositionally biased region" description="Low complexity" evidence="1">
    <location>
        <begin position="340"/>
        <end position="349"/>
    </location>
</feature>
<feature type="region of interest" description="Disordered" evidence="1">
    <location>
        <begin position="259"/>
        <end position="304"/>
    </location>
</feature>
<keyword evidence="3" id="KW-1185">Reference proteome</keyword>
<dbReference type="Gene3D" id="1.25.40.20">
    <property type="entry name" value="Ankyrin repeat-containing domain"/>
    <property type="match status" value="1"/>
</dbReference>
<reference evidence="2" key="1">
    <citation type="submission" date="2021-02" db="EMBL/GenBank/DDBJ databases">
        <authorList>
            <person name="Dougan E. K."/>
            <person name="Rhodes N."/>
            <person name="Thang M."/>
            <person name="Chan C."/>
        </authorList>
    </citation>
    <scope>NUCLEOTIDE SEQUENCE</scope>
</reference>
<feature type="region of interest" description="Disordered" evidence="1">
    <location>
        <begin position="317"/>
        <end position="358"/>
    </location>
</feature>
<feature type="region of interest" description="Disordered" evidence="1">
    <location>
        <begin position="1127"/>
        <end position="1203"/>
    </location>
</feature>
<accession>A0A812UAX6</accession>
<feature type="compositionally biased region" description="Polar residues" evidence="1">
    <location>
        <begin position="1127"/>
        <end position="1146"/>
    </location>
</feature>
<evidence type="ECO:0000313" key="3">
    <source>
        <dbReference type="Proteomes" id="UP000604046"/>
    </source>
</evidence>
<sequence>MASTFCTKLKSYQSWSSEAICQLLAKTQASTFPEAMKSGILDTIQNLSTSQGSHLKLVNSGQSVPNLAPYLTHSDWTALTTYVTQTDQLQVLAKRLKGMGVQSLKEGTKAQGCGRRPCLSPDSIISAVADFAAVFQALPATSCPGAATYPANPNEMGEVWLGKAYPTDKPLGQEPCMAPWLKKVPLRNTHASLAANKGTRFRGKRPPATPQAAITFEEELEQLKLKHGHQPKSPAPLPLQSFGAPTKTVAAATANQVLPWLPPAPSQPTAAAKAEDTKPPTETAGKETAATDPTKNDQSPKQEKKTLEQFEKEAFAKLQSKKNETKKQAKETKQSKGMKRPAAAPAMRQPPKEAKKAKPAETFGCIRCRGNTKGCSTCIDPNFAGLRLPGRQAWKDYIQAKKAVQGSKKPCKATGCRRKRSKLQQLLTFKAALPAHSQSALAAFVDAAKEQGLPEKSSSNDQRKARDELLQSCHGGPLGPLIQEAEVTTDDGAKVTMYFANLLVYLASLFQMGGSFHDLVQRKHRANPSSVSKPWQLIIYSDEVIPGNVLGPAQRKLWAIYASFQEMDQFLHHEDLWLTISLERSSFVSQVQGGVGQIMSKILEAIFANAHVEPQAGFLLKSPCGPGSDVRLHFRWAICLADGAAHKQIWSSKGDAGTKFCILCANIHSGQPTTGDDEDTMDHRTTKYSQLVLTTDEDVVQSFHRLNERRATCRTKAEFSQWQQATGWTWNAHALLLNQTLLAKNQVKPVSQFCHDWMHGILQGTAPVVLFHTFHAISEHYNIWEAMGPYMAMWNFPGATKAGHLAGLFDASKVAKYKSSHKFSCQASDLLGIYPVVRHFLHSVLVPSGTCPKPCQAFLSQACLLDQVHQGVMYGATTRASLLEAAEESIQSFQQANFDVGLMRKWHWLLHLPDFLHRHGCLLSTFTSERKHKTISAFATRLQKTTAFEIHLMKQVLAMEITTLTEPGRFPDSCQLVKPKKPNKQQLQFLNQFVDCSASEAKVASVARLARGGAIHAQDVVVFRQDNGRWDLGQVLFHLELGDDKATLVQRWRPTETQKTKQFAKCSITNEQGFVTMDSILYPLVYSKTSESEATVLLQYQLYHRHGAAVRDEELSDLLESDIAGHSTTYDSSRQPSACSNATSATPGLPTILTTAVDKLPSDKQCPPDHSSAAGPSTDSENRSNEPDMPDTDKGPKGPQGPLQDQLLKKLEIDVVEPVEKREALAEPEPAPSPECRSALSTQTVGVPPVDVVHPTSPSTPGSPSFALSPLTPCGGGIGSGMEAEARGVSEAVFVSTSAEVQVVTDPHLWQAVTEGDLCKLQELVATGLLHSGRVADVNRHSIFWNALAFQQIKVALFLLHHFPPGSANGVDITEVHPRRQDTLLHLCLYIHEFSAAAAELFQRLYLGIGTVWNKAALQAYRSRPSSTADTFLHCAAARLNFWVLRYTLSSADAVYLLQHKNGNGHTAFQVAH</sequence>
<feature type="compositionally biased region" description="Basic and acidic residues" evidence="1">
    <location>
        <begin position="317"/>
        <end position="334"/>
    </location>
</feature>
<organism evidence="2 3">
    <name type="scientific">Symbiodinium natans</name>
    <dbReference type="NCBI Taxonomy" id="878477"/>
    <lineage>
        <taxon>Eukaryota</taxon>
        <taxon>Sar</taxon>
        <taxon>Alveolata</taxon>
        <taxon>Dinophyceae</taxon>
        <taxon>Suessiales</taxon>
        <taxon>Symbiodiniaceae</taxon>
        <taxon>Symbiodinium</taxon>
    </lineage>
</organism>